<reference evidence="2 3" key="1">
    <citation type="submission" date="2018-06" db="EMBL/GenBank/DDBJ databases">
        <authorList>
            <consortium name="Pathogen Informatics"/>
            <person name="Doyle S."/>
        </authorList>
    </citation>
    <scope>NUCLEOTIDE SEQUENCE [LARGE SCALE GENOMIC DNA]</scope>
    <source>
        <strain evidence="3">ATCC 11859 / DSM 33 / NCIB 8841 / NCTC 4822</strain>
    </source>
</reference>
<proteinExistence type="predicted"/>
<gene>
    <name evidence="2" type="ORF">NCTC4822_01361</name>
</gene>
<keyword evidence="3" id="KW-1185">Reference proteome</keyword>
<keyword evidence="1" id="KW-0732">Signal</keyword>
<evidence type="ECO:0000313" key="2">
    <source>
        <dbReference type="EMBL" id="SUJ03165.1"/>
    </source>
</evidence>
<evidence type="ECO:0000313" key="3">
    <source>
        <dbReference type="Proteomes" id="UP000254519"/>
    </source>
</evidence>
<dbReference type="AlphaFoldDB" id="A0A380BMA3"/>
<evidence type="ECO:0000256" key="1">
    <source>
        <dbReference type="SAM" id="SignalP"/>
    </source>
</evidence>
<feature type="chain" id="PRO_5016763266" evidence="1">
    <location>
        <begin position="24"/>
        <end position="77"/>
    </location>
</feature>
<protein>
    <submittedName>
        <fullName evidence="2">Uncharacterized protein</fullName>
    </submittedName>
</protein>
<sequence>MKKLLVGFIAGAVLFGGATFGFAHSTGNEFFDFEDMKPHMEEMHPNFSPQQYEQMYKDCHGENGFMHPHMRSRHFNE</sequence>
<dbReference type="OrthoDB" id="2166958at2"/>
<name>A0A380BMA3_SPOPA</name>
<accession>A0A380BMA3</accession>
<feature type="signal peptide" evidence="1">
    <location>
        <begin position="1"/>
        <end position="23"/>
    </location>
</feature>
<dbReference type="EMBL" id="UGYZ01000002">
    <property type="protein sequence ID" value="SUJ03165.1"/>
    <property type="molecule type" value="Genomic_DNA"/>
</dbReference>
<dbReference type="RefSeq" id="WP_134268497.1">
    <property type="nucleotide sequence ID" value="NZ_CP038012.1"/>
</dbReference>
<organism evidence="2 3">
    <name type="scientific">Sporosarcina pasteurii</name>
    <name type="common">Bacillus pasteurii</name>
    <dbReference type="NCBI Taxonomy" id="1474"/>
    <lineage>
        <taxon>Bacteria</taxon>
        <taxon>Bacillati</taxon>
        <taxon>Bacillota</taxon>
        <taxon>Bacilli</taxon>
        <taxon>Bacillales</taxon>
        <taxon>Caryophanaceae</taxon>
        <taxon>Sporosarcina</taxon>
    </lineage>
</organism>
<dbReference type="Proteomes" id="UP000254519">
    <property type="component" value="Unassembled WGS sequence"/>
</dbReference>